<organism evidence="4 5">
    <name type="scientific">Elysia marginata</name>
    <dbReference type="NCBI Taxonomy" id="1093978"/>
    <lineage>
        <taxon>Eukaryota</taxon>
        <taxon>Metazoa</taxon>
        <taxon>Spiralia</taxon>
        <taxon>Lophotrochozoa</taxon>
        <taxon>Mollusca</taxon>
        <taxon>Gastropoda</taxon>
        <taxon>Heterobranchia</taxon>
        <taxon>Euthyneura</taxon>
        <taxon>Panpulmonata</taxon>
        <taxon>Sacoglossa</taxon>
        <taxon>Placobranchoidea</taxon>
        <taxon>Plakobranchidae</taxon>
        <taxon>Elysia</taxon>
    </lineage>
</organism>
<keyword evidence="5" id="KW-1185">Reference proteome</keyword>
<dbReference type="Pfam" id="PF07145">
    <property type="entry name" value="PAM2"/>
    <property type="match status" value="1"/>
</dbReference>
<evidence type="ECO:0000256" key="3">
    <source>
        <dbReference type="ARBA" id="ARBA00022845"/>
    </source>
</evidence>
<name>A0AAV4JXP1_9GAST</name>
<accession>A0AAV4JXP1</accession>
<evidence type="ECO:0000313" key="4">
    <source>
        <dbReference type="EMBL" id="GFS25326.1"/>
    </source>
</evidence>
<dbReference type="GO" id="GO:0000900">
    <property type="term" value="F:mRNA regulatory element binding translation repressor activity"/>
    <property type="evidence" value="ECO:0007669"/>
    <property type="project" value="InterPro"/>
</dbReference>
<dbReference type="AlphaFoldDB" id="A0AAV4JXP1"/>
<protein>
    <submittedName>
        <fullName evidence="4">Polyadenylate-binding protein-interacting protein 2B</fullName>
    </submittedName>
</protein>
<dbReference type="InterPro" id="IPR040396">
    <property type="entry name" value="PAIP2-like"/>
</dbReference>
<dbReference type="Proteomes" id="UP000762676">
    <property type="component" value="Unassembled WGS sequence"/>
</dbReference>
<dbReference type="InterPro" id="IPR009818">
    <property type="entry name" value="PAM2_motif"/>
</dbReference>
<keyword evidence="3" id="KW-0810">Translation regulation</keyword>
<dbReference type="GO" id="GO:0005737">
    <property type="term" value="C:cytoplasm"/>
    <property type="evidence" value="ECO:0007669"/>
    <property type="project" value="TreeGrafter"/>
</dbReference>
<dbReference type="GO" id="GO:0045947">
    <property type="term" value="P:negative regulation of translational initiation"/>
    <property type="evidence" value="ECO:0007669"/>
    <property type="project" value="InterPro"/>
</dbReference>
<dbReference type="PANTHER" id="PTHR13154">
    <property type="entry name" value="POLYADENYLATE-BINDING PROTEIN-INTERACTING PROTEIN 2"/>
    <property type="match status" value="1"/>
</dbReference>
<comment type="similarity">
    <text evidence="1">Belongs to the PAIP2 family.</text>
</comment>
<proteinExistence type="inferred from homology"/>
<comment type="caution">
    <text evidence="4">The sequence shown here is derived from an EMBL/GenBank/DDBJ whole genome shotgun (WGS) entry which is preliminary data.</text>
</comment>
<evidence type="ECO:0000313" key="5">
    <source>
        <dbReference type="Proteomes" id="UP000762676"/>
    </source>
</evidence>
<dbReference type="PANTHER" id="PTHR13154:SF6">
    <property type="entry name" value="GEO05078P1"/>
    <property type="match status" value="1"/>
</dbReference>
<sequence>MNMRTPRSLLSEEDSEITPAVDNQEVDFSEYMWMAEELEEFDQQVEEELREQELIEQGFEDLYEMEEIVSEILSSSPVEHALITFDSSQGSMRTNGMVYARQESLSSVAGVETLPTRTTSKLNPLAPEFIPKEQC</sequence>
<reference evidence="4 5" key="1">
    <citation type="journal article" date="2021" name="Elife">
        <title>Chloroplast acquisition without the gene transfer in kleptoplastic sea slugs, Plakobranchus ocellatus.</title>
        <authorList>
            <person name="Maeda T."/>
            <person name="Takahashi S."/>
            <person name="Yoshida T."/>
            <person name="Shimamura S."/>
            <person name="Takaki Y."/>
            <person name="Nagai Y."/>
            <person name="Toyoda A."/>
            <person name="Suzuki Y."/>
            <person name="Arimoto A."/>
            <person name="Ishii H."/>
            <person name="Satoh N."/>
            <person name="Nishiyama T."/>
            <person name="Hasebe M."/>
            <person name="Maruyama T."/>
            <person name="Minagawa J."/>
            <person name="Obokata J."/>
            <person name="Shigenobu S."/>
        </authorList>
    </citation>
    <scope>NUCLEOTIDE SEQUENCE [LARGE SCALE GENOMIC DNA]</scope>
</reference>
<keyword evidence="2" id="KW-0832">Ubl conjugation</keyword>
<gene>
    <name evidence="4" type="ORF">ElyMa_005180800</name>
</gene>
<dbReference type="EMBL" id="BMAT01010362">
    <property type="protein sequence ID" value="GFS25326.1"/>
    <property type="molecule type" value="Genomic_DNA"/>
</dbReference>
<evidence type="ECO:0000256" key="1">
    <source>
        <dbReference type="ARBA" id="ARBA00006858"/>
    </source>
</evidence>
<evidence type="ECO:0000256" key="2">
    <source>
        <dbReference type="ARBA" id="ARBA00022843"/>
    </source>
</evidence>